<reference evidence="4 5" key="1">
    <citation type="submission" date="2016-11" db="EMBL/GenBank/DDBJ databases">
        <authorList>
            <person name="Varghese N."/>
            <person name="Submissions S."/>
        </authorList>
    </citation>
    <scope>NUCLEOTIDE SEQUENCE [LARGE SCALE GENOMIC DNA]</scope>
    <source>
        <strain evidence="4 5">PA</strain>
    </source>
</reference>
<dbReference type="InterPro" id="IPR025103">
    <property type="entry name" value="DUF4011"/>
</dbReference>
<dbReference type="Proteomes" id="UP000184390">
    <property type="component" value="Unassembled WGS sequence"/>
</dbReference>
<dbReference type="InterPro" id="IPR041679">
    <property type="entry name" value="DNA2/NAM7-like_C"/>
</dbReference>
<gene>
    <name evidence="4" type="ORF">SAMN05216246_11049</name>
</gene>
<dbReference type="PANTHER" id="PTHR10887:SF495">
    <property type="entry name" value="HELICASE SENATAXIN ISOFORM X1-RELATED"/>
    <property type="match status" value="1"/>
</dbReference>
<dbReference type="Gene3D" id="3.40.50.300">
    <property type="entry name" value="P-loop containing nucleotide triphosphate hydrolases"/>
    <property type="match status" value="2"/>
</dbReference>
<comment type="caution">
    <text evidence="4">The sequence shown here is derived from an EMBL/GenBank/DDBJ whole genome shotgun (WGS) entry which is preliminary data.</text>
</comment>
<dbReference type="InterPro" id="IPR045055">
    <property type="entry name" value="DNA2/NAM7-like"/>
</dbReference>
<organism evidence="4 5">
    <name type="scientific">Actinomyces denticolens</name>
    <dbReference type="NCBI Taxonomy" id="52767"/>
    <lineage>
        <taxon>Bacteria</taxon>
        <taxon>Bacillati</taxon>
        <taxon>Actinomycetota</taxon>
        <taxon>Actinomycetes</taxon>
        <taxon>Actinomycetales</taxon>
        <taxon>Actinomycetaceae</taxon>
        <taxon>Actinomyces</taxon>
    </lineage>
</organism>
<dbReference type="InterPro" id="IPR027417">
    <property type="entry name" value="P-loop_NTPase"/>
</dbReference>
<evidence type="ECO:0000256" key="1">
    <source>
        <dbReference type="SAM" id="MobiDB-lite"/>
    </source>
</evidence>
<protein>
    <submittedName>
        <fullName evidence="4">Part of AAA domain-containing protein</fullName>
    </submittedName>
</protein>
<feature type="compositionally biased region" description="Pro residues" evidence="1">
    <location>
        <begin position="528"/>
        <end position="538"/>
    </location>
</feature>
<feature type="region of interest" description="Disordered" evidence="1">
    <location>
        <begin position="789"/>
        <end position="815"/>
    </location>
</feature>
<dbReference type="EMBL" id="FQYL01000010">
    <property type="protein sequence ID" value="SHJ07601.1"/>
    <property type="molecule type" value="Genomic_DNA"/>
</dbReference>
<dbReference type="Pfam" id="PF13195">
    <property type="entry name" value="DUF4011"/>
    <property type="match status" value="1"/>
</dbReference>
<accession>A0ABY1IEX0</accession>
<feature type="compositionally biased region" description="Low complexity" evidence="1">
    <location>
        <begin position="1544"/>
        <end position="1563"/>
    </location>
</feature>
<dbReference type="PANTHER" id="PTHR10887">
    <property type="entry name" value="DNA2/NAM7 HELICASE FAMILY"/>
    <property type="match status" value="1"/>
</dbReference>
<feature type="domain" description="DNA2/NAM7 helicase-like C-terminal" evidence="2">
    <location>
        <begin position="1147"/>
        <end position="1356"/>
    </location>
</feature>
<evidence type="ECO:0000259" key="2">
    <source>
        <dbReference type="Pfam" id="PF13087"/>
    </source>
</evidence>
<feature type="domain" description="Restriction endonuclease type II-like" evidence="3">
    <location>
        <begin position="1403"/>
        <end position="1505"/>
    </location>
</feature>
<evidence type="ECO:0000313" key="4">
    <source>
        <dbReference type="EMBL" id="SHJ07601.1"/>
    </source>
</evidence>
<dbReference type="CDD" id="cd18808">
    <property type="entry name" value="SF1_C_Upf1"/>
    <property type="match status" value="1"/>
</dbReference>
<dbReference type="Pfam" id="PF13087">
    <property type="entry name" value="AAA_12"/>
    <property type="match status" value="1"/>
</dbReference>
<feature type="region of interest" description="Disordered" evidence="1">
    <location>
        <begin position="1525"/>
        <end position="1577"/>
    </location>
</feature>
<dbReference type="InterPro" id="IPR047187">
    <property type="entry name" value="SF1_C_Upf1"/>
</dbReference>
<evidence type="ECO:0000259" key="3">
    <source>
        <dbReference type="Pfam" id="PF18741"/>
    </source>
</evidence>
<feature type="region of interest" description="Disordered" evidence="1">
    <location>
        <begin position="509"/>
        <end position="540"/>
    </location>
</feature>
<sequence length="1750" mass="188909">MNPNNQTLVLRGLLDLLPQHLQPFTRRALEDLGPAGARMALEGAHERQSPLDLADLSAQIRVLTTRDDAGRYLIPLPMGLGAKLHEVRRWRNDVVHGGRLDPERCLAALVAVSETLRLIEAPVAARHEVHGLIERIDGDWVSSGSPLDAVGVEASCEPVLSRAHASAGMTFRVRLAMSLTAAGAQHRPVGEGETRLSAVGRPGAPAEGLGAIDVRVSIIERGGATEITAPWTCRWDTAAERMTATADLALLGTALQEVEQDGPAAVKVEMTAGDGRSQVRFLDGLTVLPPRCWTLLGSRRWAGAALAALVRPDQEPDREVVWDIARAARKQARRSAPDALVDRAIAVVRRRGLVIERAPSGWAAGAHSVRTASDILDTRSASPLEAAILLAGVMRALRVPPTLLLTDNGVVLAYSRHSDRPEIGDAATDRFVELARRGDIGILDPALAMSSPAALLHRLRRPARERALDAMRQVILAVPIAESREAGDVPVPEPEGPAEGAEHVIGVPGSSSDTADDAPVFNDEAPDVEPPPSGPVPTTPEVEVWKRSLLDVTLRNPLINRDSRTAIELRVPEELLARLEDLVNQRDRVMLQSADTGSGGAPEAGSRAPEELLGRRIVATALEGREHQQRLASMAAQARTVIEETGANNLYLALGTLTWKSVGRILRSPLILVPVRIEQDDEEFGIVLDEAETSTPNYSLLERFIADTGVDLAELREPIRDDRGIDVEATLEAVQARLSGHHQYARINRTAHLGLFRFSTYRMWKDLEESWPHLAQSPVVHRLAGTDECSPVPDEADDGAARATAPLPAPLPAPRSPEPMEDLDALIENLPLDADSSQARVIADAVTGRSLVVEGPPGTGKSQTIANLIFRAVREGLSVMFVAEKASALEVVARRLRDEAGMGPLLLNLHDNGMRPGQVREALRGALETGAAGPGGAEADDLRARMAELRLHLRAYRTSLHGEDPGDGGFYAAHLPRDGGGSDAAGAPDGREVAEDAPDVASYSAALEEYRRAREALRALLPAELMHLIAGRRDRVLAEAGARGEELRRELGRRHSSNSVRELMDRYGDLVAAITPCILVSPDSVARFLPAHRTRVDLVVIDEASQITAAGAIGALGRGRTAIVVGDRRQMPPPSGATVSDRGEGASILERCLGAGVAERELTWHYRSRVESLIAFSNKRYYGGRLLTFPSPLALLPDADAGPGGYGVVLRRVNGAYYGAEDRRRHRGIRPHTNPVEARQVVEEVLRRFEVSPEATPSIGVITLNAHQRDLIEEQLRKCGSARVRRALQERDGLLVRNLDNVQGEERDVILLSLTFSSRRGVGVPLTFGSLSHEGGERRLNVALTRARRQMIVLSSFDPEDLHAEFAAHRGLKDLRLFLEALRTDRAPRALPRTKDSVDPYRVEIAERLRAAGVGVATGVGHSSFDIDLVLSPPGRPHDSPPGRPHDPAVAVMLDGPGWNRRESVVDRDLLPADVLRAMGWQRVERVCIPQWVADPDGELARLTEMAGGGTAAMTLAAGEAEASGAVSASEVPEPVGTRGSAGTGAPAEEAAPGASEAAQPAPIAEHPTSRDYRAWRPEGVRPRSILDAAIEDEEAASQVKEVAKAICAQEGPISWHRLIVAICRAFGLSRTTAGREAKVRQVLGETFAYPDGEGFVWRSLEACRLPAGYRRNALDHVGSIEEIHPRELDALMRDVRGGMPEWSSSEELCRVALGRLSAKKRSLNARGVMEALLAALRRVEAEADAPREV</sequence>
<keyword evidence="5" id="KW-1185">Reference proteome</keyword>
<name>A0ABY1IEX0_9ACTO</name>
<dbReference type="RefSeq" id="WP_256624131.1">
    <property type="nucleotide sequence ID" value="NZ_FQYL01000010.1"/>
</dbReference>
<feature type="compositionally biased region" description="Basic and acidic residues" evidence="1">
    <location>
        <begin position="1568"/>
        <end position="1577"/>
    </location>
</feature>
<evidence type="ECO:0000313" key="5">
    <source>
        <dbReference type="Proteomes" id="UP000184390"/>
    </source>
</evidence>
<feature type="region of interest" description="Disordered" evidence="1">
    <location>
        <begin position="966"/>
        <end position="992"/>
    </location>
</feature>
<proteinExistence type="predicted"/>
<dbReference type="SUPFAM" id="SSF52540">
    <property type="entry name" value="P-loop containing nucleoside triphosphate hydrolases"/>
    <property type="match status" value="1"/>
</dbReference>
<dbReference type="Pfam" id="PF18741">
    <property type="entry name" value="MTES_1575"/>
    <property type="match status" value="1"/>
</dbReference>
<dbReference type="InterPro" id="IPR049468">
    <property type="entry name" value="Restrct_endonuc-II-like_dom"/>
</dbReference>